<name>A0A9P7R352_9PEZI</name>
<reference evidence="1" key="1">
    <citation type="submission" date="2021-05" db="EMBL/GenBank/DDBJ databases">
        <title>Comparative genomics of three Colletotrichum scovillei strains and genetic complementation revealed genes involved fungal growth and virulence on chili pepper.</title>
        <authorList>
            <person name="Hsieh D.-K."/>
            <person name="Chuang S.-C."/>
            <person name="Chen C.-Y."/>
            <person name="Chao Y.-T."/>
            <person name="Lu M.-Y.J."/>
            <person name="Lee M.-H."/>
            <person name="Shih M.-C."/>
        </authorList>
    </citation>
    <scope>NUCLEOTIDE SEQUENCE</scope>
    <source>
        <strain evidence="1">Coll-153</strain>
    </source>
</reference>
<proteinExistence type="predicted"/>
<dbReference type="EMBL" id="JAESDN010000008">
    <property type="protein sequence ID" value="KAG7046654.1"/>
    <property type="molecule type" value="Genomic_DNA"/>
</dbReference>
<sequence length="18" mass="2173">MTNVGNETYRLDTSRIRF</sequence>
<dbReference type="Proteomes" id="UP000699042">
    <property type="component" value="Unassembled WGS sequence"/>
</dbReference>
<evidence type="ECO:0000313" key="2">
    <source>
        <dbReference type="Proteomes" id="UP000699042"/>
    </source>
</evidence>
<accession>A0A9P7R352</accession>
<comment type="caution">
    <text evidence="1">The sequence shown here is derived from an EMBL/GenBank/DDBJ whole genome shotgun (WGS) entry which is preliminary data.</text>
</comment>
<keyword evidence="2" id="KW-1185">Reference proteome</keyword>
<gene>
    <name evidence="1" type="ORF">JMJ77_014879</name>
</gene>
<protein>
    <submittedName>
        <fullName evidence="1">Uncharacterized protein</fullName>
    </submittedName>
</protein>
<dbReference type="AlphaFoldDB" id="A0A9P7R352"/>
<evidence type="ECO:0000313" key="1">
    <source>
        <dbReference type="EMBL" id="KAG7046654.1"/>
    </source>
</evidence>
<feature type="non-terminal residue" evidence="1">
    <location>
        <position position="1"/>
    </location>
</feature>
<organism evidence="1 2">
    <name type="scientific">Colletotrichum scovillei</name>
    <dbReference type="NCBI Taxonomy" id="1209932"/>
    <lineage>
        <taxon>Eukaryota</taxon>
        <taxon>Fungi</taxon>
        <taxon>Dikarya</taxon>
        <taxon>Ascomycota</taxon>
        <taxon>Pezizomycotina</taxon>
        <taxon>Sordariomycetes</taxon>
        <taxon>Hypocreomycetidae</taxon>
        <taxon>Glomerellales</taxon>
        <taxon>Glomerellaceae</taxon>
        <taxon>Colletotrichum</taxon>
        <taxon>Colletotrichum acutatum species complex</taxon>
    </lineage>
</organism>